<reference evidence="1 2" key="1">
    <citation type="journal article" date="2018" name="Sci. Rep.">
        <title>Genomic signatures of local adaptation to the degree of environmental predictability in rotifers.</title>
        <authorList>
            <person name="Franch-Gras L."/>
            <person name="Hahn C."/>
            <person name="Garcia-Roger E.M."/>
            <person name="Carmona M.J."/>
            <person name="Serra M."/>
            <person name="Gomez A."/>
        </authorList>
    </citation>
    <scope>NUCLEOTIDE SEQUENCE [LARGE SCALE GENOMIC DNA]</scope>
    <source>
        <strain evidence="1">HYR1</strain>
    </source>
</reference>
<comment type="caution">
    <text evidence="1">The sequence shown here is derived from an EMBL/GenBank/DDBJ whole genome shotgun (WGS) entry which is preliminary data.</text>
</comment>
<accession>A0A3M7RTM7</accession>
<evidence type="ECO:0000313" key="1">
    <source>
        <dbReference type="EMBL" id="RNA26934.1"/>
    </source>
</evidence>
<evidence type="ECO:0000313" key="2">
    <source>
        <dbReference type="Proteomes" id="UP000276133"/>
    </source>
</evidence>
<keyword evidence="2" id="KW-1185">Reference proteome</keyword>
<gene>
    <name evidence="1" type="ORF">BpHYR1_041026</name>
</gene>
<dbReference type="Proteomes" id="UP000276133">
    <property type="component" value="Unassembled WGS sequence"/>
</dbReference>
<dbReference type="EMBL" id="REGN01002639">
    <property type="protein sequence ID" value="RNA26934.1"/>
    <property type="molecule type" value="Genomic_DNA"/>
</dbReference>
<proteinExistence type="predicted"/>
<protein>
    <submittedName>
        <fullName evidence="1">Uncharacterized protein</fullName>
    </submittedName>
</protein>
<organism evidence="1 2">
    <name type="scientific">Brachionus plicatilis</name>
    <name type="common">Marine rotifer</name>
    <name type="synonym">Brachionus muelleri</name>
    <dbReference type="NCBI Taxonomy" id="10195"/>
    <lineage>
        <taxon>Eukaryota</taxon>
        <taxon>Metazoa</taxon>
        <taxon>Spiralia</taxon>
        <taxon>Gnathifera</taxon>
        <taxon>Rotifera</taxon>
        <taxon>Eurotatoria</taxon>
        <taxon>Monogononta</taxon>
        <taxon>Pseudotrocha</taxon>
        <taxon>Ploima</taxon>
        <taxon>Brachionidae</taxon>
        <taxon>Brachionus</taxon>
    </lineage>
</organism>
<name>A0A3M7RTM7_BRAPC</name>
<sequence>MLDCFIYFAQKFHVHWLDLGLLIFDLEFFEHVAEQNFKLHYERLFFKQNRFYFKICSIFDESIFFLNVE</sequence>
<dbReference type="AlphaFoldDB" id="A0A3M7RTM7"/>